<dbReference type="OrthoDB" id="10029014at2759"/>
<keyword evidence="3 5" id="KW-1133">Transmembrane helix</keyword>
<dbReference type="PRINTS" id="PR00237">
    <property type="entry name" value="GPCRRHODOPSN"/>
</dbReference>
<dbReference type="GO" id="GO:0016020">
    <property type="term" value="C:membrane"/>
    <property type="evidence" value="ECO:0007669"/>
    <property type="project" value="UniProtKB-SubCell"/>
</dbReference>
<feature type="signal peptide" evidence="6">
    <location>
        <begin position="1"/>
        <end position="22"/>
    </location>
</feature>
<organism evidence="8">
    <name type="scientific">Capitella teleta</name>
    <name type="common">Polychaete worm</name>
    <dbReference type="NCBI Taxonomy" id="283909"/>
    <lineage>
        <taxon>Eukaryota</taxon>
        <taxon>Metazoa</taxon>
        <taxon>Spiralia</taxon>
        <taxon>Lophotrochozoa</taxon>
        <taxon>Annelida</taxon>
        <taxon>Polychaeta</taxon>
        <taxon>Sedentaria</taxon>
        <taxon>Scolecida</taxon>
        <taxon>Capitellidae</taxon>
        <taxon>Capitella</taxon>
    </lineage>
</organism>
<keyword evidence="6" id="KW-0732">Signal</keyword>
<dbReference type="InterPro" id="IPR017452">
    <property type="entry name" value="GPCR_Rhodpsn_7TM"/>
</dbReference>
<dbReference type="EMBL" id="AMQN01005513">
    <property type="status" value="NOT_ANNOTATED_CDS"/>
    <property type="molecule type" value="Genomic_DNA"/>
</dbReference>
<keyword evidence="10" id="KW-1185">Reference proteome</keyword>
<feature type="transmembrane region" description="Helical" evidence="5">
    <location>
        <begin position="55"/>
        <end position="79"/>
    </location>
</feature>
<evidence type="ECO:0000259" key="7">
    <source>
        <dbReference type="PROSITE" id="PS50262"/>
    </source>
</evidence>
<dbReference type="STRING" id="283909.R7UZL3"/>
<keyword evidence="2 5" id="KW-0812">Transmembrane</keyword>
<dbReference type="HOGENOM" id="CLU_009579_24_0_1"/>
<dbReference type="SUPFAM" id="SSF81321">
    <property type="entry name" value="Family A G protein-coupled receptor-like"/>
    <property type="match status" value="1"/>
</dbReference>
<reference evidence="10" key="1">
    <citation type="submission" date="2012-12" db="EMBL/GenBank/DDBJ databases">
        <authorList>
            <person name="Hellsten U."/>
            <person name="Grimwood J."/>
            <person name="Chapman J.A."/>
            <person name="Shapiro H."/>
            <person name="Aerts A."/>
            <person name="Otillar R.P."/>
            <person name="Terry A.Y."/>
            <person name="Boore J.L."/>
            <person name="Simakov O."/>
            <person name="Marletaz F."/>
            <person name="Cho S.-J."/>
            <person name="Edsinger-Gonzales E."/>
            <person name="Havlak P."/>
            <person name="Kuo D.-H."/>
            <person name="Larsson T."/>
            <person name="Lv J."/>
            <person name="Arendt D."/>
            <person name="Savage R."/>
            <person name="Osoegawa K."/>
            <person name="de Jong P."/>
            <person name="Lindberg D.R."/>
            <person name="Seaver E.C."/>
            <person name="Weisblat D.A."/>
            <person name="Putnam N.H."/>
            <person name="Grigoriev I.V."/>
            <person name="Rokhsar D.S."/>
        </authorList>
    </citation>
    <scope>NUCLEOTIDE SEQUENCE</scope>
    <source>
        <strain evidence="10">I ESC-2004</strain>
    </source>
</reference>
<feature type="transmembrane region" description="Helical" evidence="5">
    <location>
        <begin position="143"/>
        <end position="162"/>
    </location>
</feature>
<reference evidence="9" key="3">
    <citation type="submission" date="2015-06" db="UniProtKB">
        <authorList>
            <consortium name="EnsemblMetazoa"/>
        </authorList>
    </citation>
    <scope>IDENTIFICATION</scope>
</reference>
<keyword evidence="4 5" id="KW-0472">Membrane</keyword>
<name>R7UZL3_CAPTE</name>
<feature type="transmembrane region" description="Helical" evidence="5">
    <location>
        <begin position="215"/>
        <end position="244"/>
    </location>
</feature>
<dbReference type="AlphaFoldDB" id="R7UZL3"/>
<dbReference type="InterPro" id="IPR000276">
    <property type="entry name" value="GPCR_Rhodpsn"/>
</dbReference>
<dbReference type="Gene3D" id="1.20.1070.10">
    <property type="entry name" value="Rhodopsin 7-helix transmembrane proteins"/>
    <property type="match status" value="1"/>
</dbReference>
<dbReference type="PANTHER" id="PTHR46641:SF18">
    <property type="entry name" value="G-PROTEIN COUPLED RECEPTORS FAMILY 1 PROFILE DOMAIN-CONTAINING PROTEIN"/>
    <property type="match status" value="1"/>
</dbReference>
<feature type="transmembrane region" description="Helical" evidence="5">
    <location>
        <begin position="174"/>
        <end position="192"/>
    </location>
</feature>
<dbReference type="PANTHER" id="PTHR46641">
    <property type="entry name" value="FMRFAMIDE RECEPTOR-RELATED"/>
    <property type="match status" value="1"/>
</dbReference>
<evidence type="ECO:0000256" key="5">
    <source>
        <dbReference type="SAM" id="Phobius"/>
    </source>
</evidence>
<feature type="domain" description="G-protein coupled receptors family 1 profile" evidence="7">
    <location>
        <begin position="71"/>
        <end position="333"/>
    </location>
</feature>
<sequence>MGLLRASLLAVIALLLRYKTDAAANDSQDVSTWMPIDLSTKPEGQDAAPTVKIDYVGYATVPTLLIIGLFGNFMTFTVMSYKGFCKMPNSLLLRAMSISDTTLIILLPFNKQFVMNSIGMDIRALSTPTCKLFFWAWKTSKMTSSWLVFTVTLERLVAVLLPMKAKLLITRRKVAVSITLVYIGIGGFNAIWESVATRMENGRCLPNIPTPGYEVIVRVFVVTGTFVYCYIPGAFILIFNFCIIRRLAAESRKRRKLAAEVKRKNDVTGRTTVMLLIVSFGFVVLVMPTGTMHILSIYGRINIYETSHLPMVVFREVTQVMELINYSINFFVYVLCCKKFRKHAVHIMSLSRFNKSGQRAKRSGDSTMSISLSIQENELSHSVVK</sequence>
<feature type="transmembrane region" description="Helical" evidence="5">
    <location>
        <begin position="317"/>
        <end position="336"/>
    </location>
</feature>
<evidence type="ECO:0000256" key="6">
    <source>
        <dbReference type="SAM" id="SignalP"/>
    </source>
</evidence>
<comment type="subcellular location">
    <subcellularLocation>
        <location evidence="1">Membrane</location>
    </subcellularLocation>
</comment>
<gene>
    <name evidence="8" type="ORF">CAPTEDRAFT_188111</name>
</gene>
<dbReference type="InterPro" id="IPR052954">
    <property type="entry name" value="GPCR-Ligand_Int"/>
</dbReference>
<dbReference type="Pfam" id="PF00001">
    <property type="entry name" value="7tm_1"/>
    <property type="match status" value="1"/>
</dbReference>
<accession>R7UZL3</accession>
<evidence type="ECO:0000313" key="8">
    <source>
        <dbReference type="EMBL" id="ELU12028.1"/>
    </source>
</evidence>
<dbReference type="GO" id="GO:0004930">
    <property type="term" value="F:G protein-coupled receptor activity"/>
    <property type="evidence" value="ECO:0007669"/>
    <property type="project" value="InterPro"/>
</dbReference>
<evidence type="ECO:0000256" key="4">
    <source>
        <dbReference type="ARBA" id="ARBA00023136"/>
    </source>
</evidence>
<evidence type="ECO:0000256" key="2">
    <source>
        <dbReference type="ARBA" id="ARBA00022692"/>
    </source>
</evidence>
<protein>
    <recommendedName>
        <fullName evidence="7">G-protein coupled receptors family 1 profile domain-containing protein</fullName>
    </recommendedName>
</protein>
<feature type="transmembrane region" description="Helical" evidence="5">
    <location>
        <begin position="91"/>
        <end position="109"/>
    </location>
</feature>
<dbReference type="EMBL" id="KB296213">
    <property type="protein sequence ID" value="ELU12028.1"/>
    <property type="molecule type" value="Genomic_DNA"/>
</dbReference>
<reference evidence="8 10" key="2">
    <citation type="journal article" date="2013" name="Nature">
        <title>Insights into bilaterian evolution from three spiralian genomes.</title>
        <authorList>
            <person name="Simakov O."/>
            <person name="Marletaz F."/>
            <person name="Cho S.J."/>
            <person name="Edsinger-Gonzales E."/>
            <person name="Havlak P."/>
            <person name="Hellsten U."/>
            <person name="Kuo D.H."/>
            <person name="Larsson T."/>
            <person name="Lv J."/>
            <person name="Arendt D."/>
            <person name="Savage R."/>
            <person name="Osoegawa K."/>
            <person name="de Jong P."/>
            <person name="Grimwood J."/>
            <person name="Chapman J.A."/>
            <person name="Shapiro H."/>
            <person name="Aerts A."/>
            <person name="Otillar R.P."/>
            <person name="Terry A.Y."/>
            <person name="Boore J.L."/>
            <person name="Grigoriev I.V."/>
            <person name="Lindberg D.R."/>
            <person name="Seaver E.C."/>
            <person name="Weisblat D.A."/>
            <person name="Putnam N.H."/>
            <person name="Rokhsar D.S."/>
        </authorList>
    </citation>
    <scope>NUCLEOTIDE SEQUENCE</scope>
    <source>
        <strain evidence="8 10">I ESC-2004</strain>
    </source>
</reference>
<feature type="chain" id="PRO_5008788533" description="G-protein coupled receptors family 1 profile domain-containing protein" evidence="6">
    <location>
        <begin position="23"/>
        <end position="385"/>
    </location>
</feature>
<evidence type="ECO:0000313" key="10">
    <source>
        <dbReference type="Proteomes" id="UP000014760"/>
    </source>
</evidence>
<dbReference type="CDD" id="cd14978">
    <property type="entry name" value="7tmA_FMRFamide_R-like"/>
    <property type="match status" value="1"/>
</dbReference>
<evidence type="ECO:0000313" key="9">
    <source>
        <dbReference type="EnsemblMetazoa" id="CapteP188111"/>
    </source>
</evidence>
<feature type="transmembrane region" description="Helical" evidence="5">
    <location>
        <begin position="273"/>
        <end position="297"/>
    </location>
</feature>
<evidence type="ECO:0000256" key="1">
    <source>
        <dbReference type="ARBA" id="ARBA00004370"/>
    </source>
</evidence>
<dbReference type="EnsemblMetazoa" id="CapteT188111">
    <property type="protein sequence ID" value="CapteP188111"/>
    <property type="gene ID" value="CapteG188111"/>
</dbReference>
<dbReference type="OMA" id="IGCTFYS"/>
<proteinExistence type="predicted"/>
<dbReference type="Proteomes" id="UP000014760">
    <property type="component" value="Unassembled WGS sequence"/>
</dbReference>
<dbReference type="PROSITE" id="PS50262">
    <property type="entry name" value="G_PROTEIN_RECEP_F1_2"/>
    <property type="match status" value="1"/>
</dbReference>
<evidence type="ECO:0000256" key="3">
    <source>
        <dbReference type="ARBA" id="ARBA00022989"/>
    </source>
</evidence>